<name>A0AAP5H5H7_PAEAM</name>
<comment type="caution">
    <text evidence="1">The sequence shown here is derived from an EMBL/GenBank/DDBJ whole genome shotgun (WGS) entry which is preliminary data.</text>
</comment>
<gene>
    <name evidence="1" type="ORF">J2W91_004703</name>
</gene>
<evidence type="ECO:0000313" key="2">
    <source>
        <dbReference type="Proteomes" id="UP001254832"/>
    </source>
</evidence>
<protein>
    <recommendedName>
        <fullName evidence="3">Antitoxin VbhA domain-containing protein</fullName>
    </recommendedName>
</protein>
<dbReference type="EMBL" id="JAVDTR010000015">
    <property type="protein sequence ID" value="MDR6726197.1"/>
    <property type="molecule type" value="Genomic_DNA"/>
</dbReference>
<dbReference type="AlphaFoldDB" id="A0AAP5H5H7"/>
<accession>A0AAP5H5H7</accession>
<sequence>MSKFNEDQMEQALRISEASLNIEGQELQAGAKKLIELKLSGQISEKDFLRMAKGLAKHET</sequence>
<organism evidence="1 2">
    <name type="scientific">Paenibacillus amylolyticus</name>
    <dbReference type="NCBI Taxonomy" id="1451"/>
    <lineage>
        <taxon>Bacteria</taxon>
        <taxon>Bacillati</taxon>
        <taxon>Bacillota</taxon>
        <taxon>Bacilli</taxon>
        <taxon>Bacillales</taxon>
        <taxon>Paenibacillaceae</taxon>
        <taxon>Paenibacillus</taxon>
    </lineage>
</organism>
<dbReference type="Proteomes" id="UP001254832">
    <property type="component" value="Unassembled WGS sequence"/>
</dbReference>
<reference evidence="1" key="1">
    <citation type="submission" date="2023-07" db="EMBL/GenBank/DDBJ databases">
        <title>Sorghum-associated microbial communities from plants grown in Nebraska, USA.</title>
        <authorList>
            <person name="Schachtman D."/>
        </authorList>
    </citation>
    <scope>NUCLEOTIDE SEQUENCE</scope>
    <source>
        <strain evidence="1">BE80</strain>
    </source>
</reference>
<evidence type="ECO:0008006" key="3">
    <source>
        <dbReference type="Google" id="ProtNLM"/>
    </source>
</evidence>
<evidence type="ECO:0000313" key="1">
    <source>
        <dbReference type="EMBL" id="MDR6726197.1"/>
    </source>
</evidence>
<dbReference type="RefSeq" id="WP_310144215.1">
    <property type="nucleotide sequence ID" value="NZ_JAVDTR010000015.1"/>
</dbReference>
<proteinExistence type="predicted"/>